<dbReference type="AlphaFoldDB" id="A0A067KL41"/>
<dbReference type="OrthoDB" id="849094at2759"/>
<dbReference type="Proteomes" id="UP000027138">
    <property type="component" value="Unassembled WGS sequence"/>
</dbReference>
<evidence type="ECO:0000256" key="2">
    <source>
        <dbReference type="ARBA" id="ARBA00022821"/>
    </source>
</evidence>
<keyword evidence="1" id="KW-0677">Repeat</keyword>
<evidence type="ECO:0000313" key="5">
    <source>
        <dbReference type="Proteomes" id="UP000027138"/>
    </source>
</evidence>
<name>A0A067KL41_JATCU</name>
<organism evidence="4 5">
    <name type="scientific">Jatropha curcas</name>
    <name type="common">Barbados nut</name>
    <dbReference type="NCBI Taxonomy" id="180498"/>
    <lineage>
        <taxon>Eukaryota</taxon>
        <taxon>Viridiplantae</taxon>
        <taxon>Streptophyta</taxon>
        <taxon>Embryophyta</taxon>
        <taxon>Tracheophyta</taxon>
        <taxon>Spermatophyta</taxon>
        <taxon>Magnoliopsida</taxon>
        <taxon>eudicotyledons</taxon>
        <taxon>Gunneridae</taxon>
        <taxon>Pentapetalae</taxon>
        <taxon>rosids</taxon>
        <taxon>fabids</taxon>
        <taxon>Malpighiales</taxon>
        <taxon>Euphorbiaceae</taxon>
        <taxon>Crotonoideae</taxon>
        <taxon>Jatropheae</taxon>
        <taxon>Jatropha</taxon>
    </lineage>
</organism>
<reference evidence="4 5" key="1">
    <citation type="journal article" date="2014" name="PLoS ONE">
        <title>Global Analysis of Gene Expression Profiles in Physic Nut (Jatropha curcas L.) Seedlings Exposed to Salt Stress.</title>
        <authorList>
            <person name="Zhang L."/>
            <person name="Zhang C."/>
            <person name="Wu P."/>
            <person name="Chen Y."/>
            <person name="Li M."/>
            <person name="Jiang H."/>
            <person name="Wu G."/>
        </authorList>
    </citation>
    <scope>NUCLEOTIDE SEQUENCE [LARGE SCALE GENOMIC DNA]</scope>
    <source>
        <strain evidence="5">cv. GZQX0401</strain>
        <tissue evidence="4">Young leaves</tissue>
    </source>
</reference>
<dbReference type="Gene3D" id="3.80.10.10">
    <property type="entry name" value="Ribonuclease Inhibitor"/>
    <property type="match status" value="2"/>
</dbReference>
<dbReference type="EMBL" id="KK914568">
    <property type="protein sequence ID" value="KDP32990.1"/>
    <property type="molecule type" value="Genomic_DNA"/>
</dbReference>
<dbReference type="PANTHER" id="PTHR36766">
    <property type="entry name" value="PLANT BROAD-SPECTRUM MILDEW RESISTANCE PROTEIN RPW8"/>
    <property type="match status" value="1"/>
</dbReference>
<dbReference type="GO" id="GO:0006952">
    <property type="term" value="P:defense response"/>
    <property type="evidence" value="ECO:0007669"/>
    <property type="project" value="UniProtKB-KW"/>
</dbReference>
<protein>
    <recommendedName>
        <fullName evidence="3">Disease resistance R13L4/SHOC-2-like LRR domain-containing protein</fullName>
    </recommendedName>
</protein>
<accession>A0A067KL41</accession>
<evidence type="ECO:0000313" key="4">
    <source>
        <dbReference type="EMBL" id="KDP32990.1"/>
    </source>
</evidence>
<dbReference type="PANTHER" id="PTHR36766:SF47">
    <property type="entry name" value="NB-ARC DOMAIN-CONTAINING PROTEIN"/>
    <property type="match status" value="1"/>
</dbReference>
<keyword evidence="5" id="KW-1185">Reference proteome</keyword>
<dbReference type="SUPFAM" id="SSF52047">
    <property type="entry name" value="RNI-like"/>
    <property type="match status" value="1"/>
</dbReference>
<dbReference type="InterPro" id="IPR032675">
    <property type="entry name" value="LRR_dom_sf"/>
</dbReference>
<evidence type="ECO:0000256" key="1">
    <source>
        <dbReference type="ARBA" id="ARBA00022737"/>
    </source>
</evidence>
<gene>
    <name evidence="4" type="ORF">JCGZ_13021</name>
</gene>
<proteinExistence type="predicted"/>
<dbReference type="Pfam" id="PF23598">
    <property type="entry name" value="LRR_14"/>
    <property type="match status" value="1"/>
</dbReference>
<sequence>MYKIQNENWRTSLSCRRCEHLPPLGKLPYLKILDLWHMDALKHIDNEVYGDDESAFPSLESLSRSNMDNLEEWATVAERNMFPRLGKLYVNGYKDLVDLPVIPSVRRLEIEGESEMLLSSVHNFPFLTTLKISGFHNMRDFPAGLLHNHTVLENLEIFYMESLKSLANELENLSALKVLNIEQCYELKSLPEVNGFCGVASLRSLHIEWCNKFTSLSEGVRYLTALEDLNVWECSELNSLPKSISHLIALQRLTIGGSKRLSSLPNEIGCLTSLQQLEIDYCPDLTCLPQGVQNLKKLRVLRIRACTYLERRCQKERGEDWPKIAHIPYIYINFQLIQALLTPPSFAFVSSSV</sequence>
<evidence type="ECO:0000259" key="3">
    <source>
        <dbReference type="Pfam" id="PF23598"/>
    </source>
</evidence>
<dbReference type="InterPro" id="IPR055414">
    <property type="entry name" value="LRR_R13L4/SHOC2-like"/>
</dbReference>
<feature type="domain" description="Disease resistance R13L4/SHOC-2-like LRR" evidence="3">
    <location>
        <begin position="162"/>
        <end position="316"/>
    </location>
</feature>
<keyword evidence="2" id="KW-0611">Plant defense</keyword>